<protein>
    <submittedName>
        <fullName evidence="5">Putative efflux pump membrane fusion protein</fullName>
    </submittedName>
</protein>
<dbReference type="Gene3D" id="2.40.30.170">
    <property type="match status" value="1"/>
</dbReference>
<gene>
    <name evidence="5" type="ORF">KOR42_35770</name>
</gene>
<proteinExistence type="predicted"/>
<dbReference type="InterPro" id="IPR050465">
    <property type="entry name" value="UPF0194_transport"/>
</dbReference>
<dbReference type="Proteomes" id="UP000317243">
    <property type="component" value="Unassembled WGS sequence"/>
</dbReference>
<organism evidence="5 6">
    <name type="scientific">Thalassoglobus neptunius</name>
    <dbReference type="NCBI Taxonomy" id="1938619"/>
    <lineage>
        <taxon>Bacteria</taxon>
        <taxon>Pseudomonadati</taxon>
        <taxon>Planctomycetota</taxon>
        <taxon>Planctomycetia</taxon>
        <taxon>Planctomycetales</taxon>
        <taxon>Planctomycetaceae</taxon>
        <taxon>Thalassoglobus</taxon>
    </lineage>
</organism>
<reference evidence="5 6" key="1">
    <citation type="submission" date="2019-02" db="EMBL/GenBank/DDBJ databases">
        <title>Deep-cultivation of Planctomycetes and their phenomic and genomic characterization uncovers novel biology.</title>
        <authorList>
            <person name="Wiegand S."/>
            <person name="Jogler M."/>
            <person name="Boedeker C."/>
            <person name="Pinto D."/>
            <person name="Vollmers J."/>
            <person name="Rivas-Marin E."/>
            <person name="Kohn T."/>
            <person name="Peeters S.H."/>
            <person name="Heuer A."/>
            <person name="Rast P."/>
            <person name="Oberbeckmann S."/>
            <person name="Bunk B."/>
            <person name="Jeske O."/>
            <person name="Meyerdierks A."/>
            <person name="Storesund J.E."/>
            <person name="Kallscheuer N."/>
            <person name="Luecker S."/>
            <person name="Lage O.M."/>
            <person name="Pohl T."/>
            <person name="Merkel B.J."/>
            <person name="Hornburger P."/>
            <person name="Mueller R.-W."/>
            <person name="Bruemmer F."/>
            <person name="Labrenz M."/>
            <person name="Spormann A.M."/>
            <person name="Op Den Camp H."/>
            <person name="Overmann J."/>
            <person name="Amann R."/>
            <person name="Jetten M.S.M."/>
            <person name="Mascher T."/>
            <person name="Medema M.H."/>
            <person name="Devos D.P."/>
            <person name="Kaster A.-K."/>
            <person name="Ovreas L."/>
            <person name="Rohde M."/>
            <person name="Galperin M.Y."/>
            <person name="Jogler C."/>
        </authorList>
    </citation>
    <scope>NUCLEOTIDE SEQUENCE [LARGE SCALE GENOMIC DNA]</scope>
    <source>
        <strain evidence="5 6">KOR42</strain>
    </source>
</reference>
<dbReference type="Gene3D" id="1.10.287.470">
    <property type="entry name" value="Helix hairpin bin"/>
    <property type="match status" value="1"/>
</dbReference>
<evidence type="ECO:0000256" key="1">
    <source>
        <dbReference type="ARBA" id="ARBA00004196"/>
    </source>
</evidence>
<evidence type="ECO:0000256" key="2">
    <source>
        <dbReference type="ARBA" id="ARBA00023054"/>
    </source>
</evidence>
<keyword evidence="2 3" id="KW-0175">Coiled coil</keyword>
<dbReference type="PANTHER" id="PTHR32347">
    <property type="entry name" value="EFFLUX SYSTEM COMPONENT YKNX-RELATED"/>
    <property type="match status" value="1"/>
</dbReference>
<sequence length="371" mass="40957">MTHSFESCPELPAPPRRIAFFSIVALTLGIGLAYWVERPRGPVCQGTLMARTTYITSPADGVLAELLVEEGASIEMSQPLVRIVDDTLEQAVATKTREIDALEFQHRQALAAAELELAWRQRALDSEICEIQLQSATFLKEKYNFEMQQSMLNDILAGQELVMADNEGSFVSSLIVDGATKPSDRMATILEMELASNAAEVSSAQVEICDLRQKQLEQLRDALPAKVRRTEGVDVAEAILNRARAELDQLRAQQESLTVHSPSIGRVGVYQSRVGARISEGAPIVELLDDAHRYLLVNVPSTEIVSFPIDQKLVLIFPGNQHRSGKVTMIAPQAQHCSLLNKSTIQVHVEQVGKMWPNVPIGSQVEVQIDR</sequence>
<keyword evidence="4" id="KW-0472">Membrane</keyword>
<feature type="transmembrane region" description="Helical" evidence="4">
    <location>
        <begin position="18"/>
        <end position="36"/>
    </location>
</feature>
<keyword evidence="4" id="KW-1133">Transmembrane helix</keyword>
<dbReference type="AlphaFoldDB" id="A0A5C5WN75"/>
<feature type="coiled-coil region" evidence="3">
    <location>
        <begin position="233"/>
        <end position="260"/>
    </location>
</feature>
<keyword evidence="6" id="KW-1185">Reference proteome</keyword>
<dbReference type="EMBL" id="SIHI01000013">
    <property type="protein sequence ID" value="TWT51529.1"/>
    <property type="molecule type" value="Genomic_DNA"/>
</dbReference>
<accession>A0A5C5WN75</accession>
<name>A0A5C5WN75_9PLAN</name>
<dbReference type="OrthoDB" id="209550at2"/>
<dbReference type="RefSeq" id="WP_146511019.1">
    <property type="nucleotide sequence ID" value="NZ_SIHI01000013.1"/>
</dbReference>
<comment type="caution">
    <text evidence="5">The sequence shown here is derived from an EMBL/GenBank/DDBJ whole genome shotgun (WGS) entry which is preliminary data.</text>
</comment>
<dbReference type="SUPFAM" id="SSF111369">
    <property type="entry name" value="HlyD-like secretion proteins"/>
    <property type="match status" value="1"/>
</dbReference>
<comment type="subcellular location">
    <subcellularLocation>
        <location evidence="1">Cell envelope</location>
    </subcellularLocation>
</comment>
<dbReference type="PANTHER" id="PTHR32347:SF23">
    <property type="entry name" value="BLL5650 PROTEIN"/>
    <property type="match status" value="1"/>
</dbReference>
<evidence type="ECO:0000313" key="6">
    <source>
        <dbReference type="Proteomes" id="UP000317243"/>
    </source>
</evidence>
<dbReference type="GO" id="GO:0030313">
    <property type="term" value="C:cell envelope"/>
    <property type="evidence" value="ECO:0007669"/>
    <property type="project" value="UniProtKB-SubCell"/>
</dbReference>
<evidence type="ECO:0000256" key="3">
    <source>
        <dbReference type="SAM" id="Coils"/>
    </source>
</evidence>
<keyword evidence="4" id="KW-0812">Transmembrane</keyword>
<evidence type="ECO:0000256" key="4">
    <source>
        <dbReference type="SAM" id="Phobius"/>
    </source>
</evidence>
<evidence type="ECO:0000313" key="5">
    <source>
        <dbReference type="EMBL" id="TWT51529.1"/>
    </source>
</evidence>
<dbReference type="Gene3D" id="2.40.50.100">
    <property type="match status" value="2"/>
</dbReference>